<comment type="caution">
    <text evidence="3">The sequence shown here is derived from an EMBL/GenBank/DDBJ whole genome shotgun (WGS) entry which is preliminary data.</text>
</comment>
<reference evidence="3" key="1">
    <citation type="journal article" date="2020" name="Phytopathology">
        <title>Genome Sequence Resources of Colletotrichum truncatum, C. plurivorum, C. musicola, and C. sojae: Four Species Pathogenic to Soybean (Glycine max).</title>
        <authorList>
            <person name="Rogerio F."/>
            <person name="Boufleur T.R."/>
            <person name="Ciampi-Guillardi M."/>
            <person name="Sukno S.A."/>
            <person name="Thon M.R."/>
            <person name="Massola Junior N.S."/>
            <person name="Baroncelli R."/>
        </authorList>
    </citation>
    <scope>NUCLEOTIDE SEQUENCE</scope>
    <source>
        <strain evidence="3">LFN0074</strain>
    </source>
</reference>
<dbReference type="AlphaFoldDB" id="A0A8H6KJ99"/>
<keyword evidence="2" id="KW-0472">Membrane</keyword>
<keyword evidence="4" id="KW-1185">Reference proteome</keyword>
<gene>
    <name evidence="3" type="ORF">CMUS01_06895</name>
</gene>
<name>A0A8H6KJ99_9PEZI</name>
<feature type="transmembrane region" description="Helical" evidence="2">
    <location>
        <begin position="24"/>
        <end position="45"/>
    </location>
</feature>
<dbReference type="Proteomes" id="UP000639643">
    <property type="component" value="Unassembled WGS sequence"/>
</dbReference>
<keyword evidence="2" id="KW-0812">Transmembrane</keyword>
<evidence type="ECO:0000313" key="4">
    <source>
        <dbReference type="Proteomes" id="UP000639643"/>
    </source>
</evidence>
<dbReference type="EMBL" id="WIGM01000235">
    <property type="protein sequence ID" value="KAF6832529.1"/>
    <property type="molecule type" value="Genomic_DNA"/>
</dbReference>
<feature type="region of interest" description="Disordered" evidence="1">
    <location>
        <begin position="95"/>
        <end position="158"/>
    </location>
</feature>
<evidence type="ECO:0000256" key="2">
    <source>
        <dbReference type="SAM" id="Phobius"/>
    </source>
</evidence>
<accession>A0A8H6KJ99</accession>
<organism evidence="3 4">
    <name type="scientific">Colletotrichum musicola</name>
    <dbReference type="NCBI Taxonomy" id="2175873"/>
    <lineage>
        <taxon>Eukaryota</taxon>
        <taxon>Fungi</taxon>
        <taxon>Dikarya</taxon>
        <taxon>Ascomycota</taxon>
        <taxon>Pezizomycotina</taxon>
        <taxon>Sordariomycetes</taxon>
        <taxon>Hypocreomycetidae</taxon>
        <taxon>Glomerellales</taxon>
        <taxon>Glomerellaceae</taxon>
        <taxon>Colletotrichum</taxon>
        <taxon>Colletotrichum orchidearum species complex</taxon>
    </lineage>
</organism>
<proteinExistence type="predicted"/>
<evidence type="ECO:0000256" key="1">
    <source>
        <dbReference type="SAM" id="MobiDB-lite"/>
    </source>
</evidence>
<protein>
    <submittedName>
        <fullName evidence="3">Uncharacterized protein</fullName>
    </submittedName>
</protein>
<keyword evidence="2" id="KW-1133">Transmembrane helix</keyword>
<sequence length="158" mass="17134">MPSVSDLAHVNNDEAEKIPNCYGFWNAFCVPVVCLPTFGLLMLCFPCIKRKRKKVDEEAPQPTAEDMAAAATVVAQSIPAIPVVVKEQREYRAQEGMMMEQPKRRPAGPPPYPETLARDPQNPRVCDEKCPGYSTPGPCPAHDSTSAEGPASPGLLAV</sequence>
<evidence type="ECO:0000313" key="3">
    <source>
        <dbReference type="EMBL" id="KAF6832529.1"/>
    </source>
</evidence>